<evidence type="ECO:0000313" key="2">
    <source>
        <dbReference type="EMBL" id="PIU68207.1"/>
    </source>
</evidence>
<organism evidence="2 3">
    <name type="scientific">candidate division WWE3 bacterium CG06_land_8_20_14_3_00_42_16</name>
    <dbReference type="NCBI Taxonomy" id="1975083"/>
    <lineage>
        <taxon>Bacteria</taxon>
        <taxon>Katanobacteria</taxon>
    </lineage>
</organism>
<name>A0A2M7ALI9_UNCKA</name>
<sequence>MQKISRKVLVLGVVGVLVVVGLGYAGYMLWQKYKPVNTQNNLNLPSLASDIPSFTQDFIQTQESFNSTYDYLFYISGSDSGSIGYVTMQNKIEGTRKNIIEFNHDTNTIYPDVHITDENSIALIYNPEHLSDKPQDISVYLFNLPKKVIKKNLLHENQVTSIISQNEQDLIYLSSEYLYLEKGNELRWNLKLTNNNETKILYQSPKLNEPNYLLDFSHFSFSPDKTKVLFLVTPLSRGFSEPIKHAIYSFNLNENIMNEIGFDLSEDQRIYLLQATVSWLDDRDIFVFLPKMQAAIYDSNLLLKENLIQFPLTAIGIALQNNKENIAYWENRGLGEIWTFNLQTKINTKIIDNYRYPQWFSNTELLVAEMEKCIENDNRDGCSQGRPDQDNDFIPATVENYFLYNLETKEKIKYPGLYNITME</sequence>
<feature type="transmembrane region" description="Helical" evidence="1">
    <location>
        <begin position="9"/>
        <end position="30"/>
    </location>
</feature>
<keyword evidence="1" id="KW-0472">Membrane</keyword>
<evidence type="ECO:0000313" key="3">
    <source>
        <dbReference type="Proteomes" id="UP000229916"/>
    </source>
</evidence>
<keyword evidence="1" id="KW-1133">Transmembrane helix</keyword>
<protein>
    <submittedName>
        <fullName evidence="2">Uncharacterized protein</fullName>
    </submittedName>
</protein>
<keyword evidence="1" id="KW-0812">Transmembrane</keyword>
<dbReference type="AlphaFoldDB" id="A0A2M7ALI9"/>
<comment type="caution">
    <text evidence="2">The sequence shown here is derived from an EMBL/GenBank/DDBJ whole genome shotgun (WGS) entry which is preliminary data.</text>
</comment>
<dbReference type="EMBL" id="PEWD01000093">
    <property type="protein sequence ID" value="PIU68207.1"/>
    <property type="molecule type" value="Genomic_DNA"/>
</dbReference>
<dbReference type="InterPro" id="IPR011044">
    <property type="entry name" value="Quino_amine_DH_bsu"/>
</dbReference>
<dbReference type="SUPFAM" id="SSF50969">
    <property type="entry name" value="YVTN repeat-like/Quinoprotein amine dehydrogenase"/>
    <property type="match status" value="1"/>
</dbReference>
<evidence type="ECO:0000256" key="1">
    <source>
        <dbReference type="SAM" id="Phobius"/>
    </source>
</evidence>
<reference evidence="3" key="1">
    <citation type="submission" date="2017-09" db="EMBL/GenBank/DDBJ databases">
        <title>Depth-based differentiation of microbial function through sediment-hosted aquifers and enrichment of novel symbionts in the deep terrestrial subsurface.</title>
        <authorList>
            <person name="Probst A.J."/>
            <person name="Ladd B."/>
            <person name="Jarett J.K."/>
            <person name="Geller-Mcgrath D.E."/>
            <person name="Sieber C.M.K."/>
            <person name="Emerson J.B."/>
            <person name="Anantharaman K."/>
            <person name="Thomas B.C."/>
            <person name="Malmstrom R."/>
            <person name="Stieglmeier M."/>
            <person name="Klingl A."/>
            <person name="Woyke T."/>
            <person name="Ryan C.M."/>
            <person name="Banfield J.F."/>
        </authorList>
    </citation>
    <scope>NUCLEOTIDE SEQUENCE [LARGE SCALE GENOMIC DNA]</scope>
</reference>
<accession>A0A2M7ALI9</accession>
<proteinExistence type="predicted"/>
<gene>
    <name evidence="2" type="ORF">COS81_04810</name>
</gene>
<dbReference type="Proteomes" id="UP000229916">
    <property type="component" value="Unassembled WGS sequence"/>
</dbReference>